<dbReference type="InterPro" id="IPR002575">
    <property type="entry name" value="Aminoglycoside_PTrfase"/>
</dbReference>
<dbReference type="CDD" id="cd05154">
    <property type="entry name" value="ACAD10_11_N-like"/>
    <property type="match status" value="1"/>
</dbReference>
<dbReference type="AlphaFoldDB" id="A0A2U8T8Q6"/>
<dbReference type="PANTHER" id="PTHR21310">
    <property type="entry name" value="AMINOGLYCOSIDE PHOSPHOTRANSFERASE-RELATED-RELATED"/>
    <property type="match status" value="1"/>
</dbReference>
<accession>A0A2U8T8Q6</accession>
<feature type="domain" description="Aminoglycoside phosphotransferase" evidence="2">
    <location>
        <begin position="65"/>
        <end position="284"/>
    </location>
</feature>
<dbReference type="GO" id="GO:0016740">
    <property type="term" value="F:transferase activity"/>
    <property type="evidence" value="ECO:0007669"/>
    <property type="project" value="UniProtKB-KW"/>
</dbReference>
<reference evidence="3" key="1">
    <citation type="submission" date="2017-07" db="EMBL/GenBank/DDBJ databases">
        <title>A Single Gene Cluster Codes for Two Anthracene Scaffolds from Deep Sea-Derived Streptomyces olivaceus SCSIO T05.</title>
        <authorList>
            <person name="Zhang C."/>
            <person name="Sun C."/>
            <person name="Huang H."/>
            <person name="Gui C."/>
            <person name="Wang L."/>
            <person name="Li Q."/>
            <person name="Ju J."/>
        </authorList>
    </citation>
    <scope>NUCLEOTIDE SEQUENCE</scope>
    <source>
        <strain evidence="3">SCSIO T05</strain>
    </source>
</reference>
<dbReference type="EMBL" id="MF437311">
    <property type="protein sequence ID" value="AWM72912.1"/>
    <property type="molecule type" value="Genomic_DNA"/>
</dbReference>
<name>A0A2U8T8Q6_STROV</name>
<dbReference type="SUPFAM" id="SSF56112">
    <property type="entry name" value="Protein kinase-like (PK-like)"/>
    <property type="match status" value="1"/>
</dbReference>
<dbReference type="Pfam" id="PF01636">
    <property type="entry name" value="APH"/>
    <property type="match status" value="1"/>
</dbReference>
<dbReference type="InterPro" id="IPR051678">
    <property type="entry name" value="AGP_Transferase"/>
</dbReference>
<dbReference type="PANTHER" id="PTHR21310:SF40">
    <property type="entry name" value="AMINOGLYCOSIDE PHOSPHOTRANSFERASE DOMAIN-CONTAINING PROTEIN-RELATED"/>
    <property type="match status" value="1"/>
</dbReference>
<dbReference type="InterPro" id="IPR011009">
    <property type="entry name" value="Kinase-like_dom_sf"/>
</dbReference>
<protein>
    <submittedName>
        <fullName evidence="3">Phosphotransferase</fullName>
    </submittedName>
</protein>
<dbReference type="RefSeq" id="WP_194275598.1">
    <property type="nucleotide sequence ID" value="NZ_BNEF01000003.1"/>
</dbReference>
<feature type="region of interest" description="Disordered" evidence="1">
    <location>
        <begin position="356"/>
        <end position="375"/>
    </location>
</feature>
<dbReference type="GeneID" id="69760301"/>
<organism evidence="3">
    <name type="scientific">Streptomyces olivaceus</name>
    <dbReference type="NCBI Taxonomy" id="47716"/>
    <lineage>
        <taxon>Bacteria</taxon>
        <taxon>Bacillati</taxon>
        <taxon>Actinomycetota</taxon>
        <taxon>Actinomycetes</taxon>
        <taxon>Kitasatosporales</taxon>
        <taxon>Streptomycetaceae</taxon>
        <taxon>Streptomyces</taxon>
    </lineage>
</organism>
<evidence type="ECO:0000313" key="3">
    <source>
        <dbReference type="EMBL" id="AWM72912.1"/>
    </source>
</evidence>
<evidence type="ECO:0000256" key="1">
    <source>
        <dbReference type="SAM" id="MobiDB-lite"/>
    </source>
</evidence>
<sequence length="375" mass="40860">MPVPLQRDPDLTRAVLTHWFGTRVRDIGAVELGPVAVPKEAGFSGEILLFDAEWTGPGAHRRQALAVRVAPTGHRVFPEEFWEGQVRLLRLLDATGLPVPKVLWDESSPDYLGAPFLVMERVDGRVPADLPSYHRQGWLAELPPADRAAVWNGGVDALAAIHRLDPKETGADFLDRPEFGPTGAGQLLRHFAHHLDFYGVGADNTTASAALDWLRANVPGDRGPASLLWGDARIGNIVYAGTRPAALLDWEMAALGPAEADLAWYLHMDRHLSEGIGAPRLAGLPGRAETVARWEERAGRTARDLPYHEVFAAYRFCVVTARVVRLLEDSGILPPGTDFPLHRNATALLARVLEEHGTGASSRGHGPALQRPRTA</sequence>
<dbReference type="Gene3D" id="3.30.200.20">
    <property type="entry name" value="Phosphorylase Kinase, domain 1"/>
    <property type="match status" value="1"/>
</dbReference>
<evidence type="ECO:0000259" key="2">
    <source>
        <dbReference type="Pfam" id="PF01636"/>
    </source>
</evidence>
<proteinExistence type="predicted"/>
<dbReference type="Gene3D" id="3.90.1200.10">
    <property type="match status" value="1"/>
</dbReference>
<keyword evidence="3" id="KW-0808">Transferase</keyword>
<dbReference type="InterPro" id="IPR041726">
    <property type="entry name" value="ACAD10_11_N"/>
</dbReference>